<accession>A0ABD3HX98</accession>
<sequence>MTTVSTILTFDSLVKKIKTKHSISSAWFITQNVADAALYLWRFNGDEPIPLGVILKTVSNTNNKIELLARKKEGGFVRYELQVRYMERKQSKLALGAGLLSAENNQEDESIHESHGRPAVHETHRLQIVHETHGRLVVHETHGRYASMRLMDVRSSMDLLDDLTSMRLMDFRSSMRLMDVLSSTRPLDGFFFLQIHRLLEKAMQSTENYKLLERETIKEALHAGFFGVMAKPPSHYLPHTELVQKFRGSQGGNGAEEDDVDEEEIQEDIRQSKKHEKERMDAAKKAHKDKGKSVDTSQPKKKTQSSSQAPKEKLLSSSIAAERSFRESQNDGGKRKREREAMNVPASPSQKTLKIILTSPSKKRQSGTPPLAPKKTPDPVEETSSEEEEIESEGDEGDKTSSRGAMSS</sequence>
<dbReference type="EMBL" id="JBJQOH010000003">
    <property type="protein sequence ID" value="KAL3694870.1"/>
    <property type="molecule type" value="Genomic_DNA"/>
</dbReference>
<protein>
    <submittedName>
        <fullName evidence="2">Uncharacterized protein</fullName>
    </submittedName>
</protein>
<reference evidence="2 3" key="1">
    <citation type="submission" date="2024-09" db="EMBL/GenBank/DDBJ databases">
        <title>Chromosome-scale assembly of Riccia sorocarpa.</title>
        <authorList>
            <person name="Paukszto L."/>
        </authorList>
    </citation>
    <scope>NUCLEOTIDE SEQUENCE [LARGE SCALE GENOMIC DNA]</scope>
    <source>
        <strain evidence="2">LP-2024</strain>
        <tissue evidence="2">Aerial parts of the thallus</tissue>
    </source>
</reference>
<feature type="compositionally biased region" description="Acidic residues" evidence="1">
    <location>
        <begin position="379"/>
        <end position="396"/>
    </location>
</feature>
<keyword evidence="3" id="KW-1185">Reference proteome</keyword>
<dbReference type="Proteomes" id="UP001633002">
    <property type="component" value="Unassembled WGS sequence"/>
</dbReference>
<evidence type="ECO:0000256" key="1">
    <source>
        <dbReference type="SAM" id="MobiDB-lite"/>
    </source>
</evidence>
<feature type="compositionally biased region" description="Basic and acidic residues" evidence="1">
    <location>
        <begin position="323"/>
        <end position="341"/>
    </location>
</feature>
<evidence type="ECO:0000313" key="3">
    <source>
        <dbReference type="Proteomes" id="UP001633002"/>
    </source>
</evidence>
<evidence type="ECO:0000313" key="2">
    <source>
        <dbReference type="EMBL" id="KAL3694870.1"/>
    </source>
</evidence>
<gene>
    <name evidence="2" type="ORF">R1sor_008521</name>
</gene>
<name>A0ABD3HX98_9MARC</name>
<proteinExistence type="predicted"/>
<feature type="compositionally biased region" description="Basic and acidic residues" evidence="1">
    <location>
        <begin position="267"/>
        <end position="284"/>
    </location>
</feature>
<dbReference type="AlphaFoldDB" id="A0ABD3HX98"/>
<feature type="region of interest" description="Disordered" evidence="1">
    <location>
        <begin position="247"/>
        <end position="408"/>
    </location>
</feature>
<comment type="caution">
    <text evidence="2">The sequence shown here is derived from an EMBL/GenBank/DDBJ whole genome shotgun (WGS) entry which is preliminary data.</text>
</comment>
<feature type="compositionally biased region" description="Acidic residues" evidence="1">
    <location>
        <begin position="255"/>
        <end position="266"/>
    </location>
</feature>
<organism evidence="2 3">
    <name type="scientific">Riccia sorocarpa</name>
    <dbReference type="NCBI Taxonomy" id="122646"/>
    <lineage>
        <taxon>Eukaryota</taxon>
        <taxon>Viridiplantae</taxon>
        <taxon>Streptophyta</taxon>
        <taxon>Embryophyta</taxon>
        <taxon>Marchantiophyta</taxon>
        <taxon>Marchantiopsida</taxon>
        <taxon>Marchantiidae</taxon>
        <taxon>Marchantiales</taxon>
        <taxon>Ricciaceae</taxon>
        <taxon>Riccia</taxon>
    </lineage>
</organism>